<keyword evidence="10" id="KW-1185">Reference proteome</keyword>
<sequence length="298" mass="35773">MKTTKKERQRWQPEEDSLLRSYVRQYGPRDWSMISQRMGTPLHRDPKSCHERWKNYLEPGLKKGSLTPEEQSLVVSLQSMYGNKWKKIASFVPGRTPKGLGKWWEIFKEKQQQLKLSKKQHSTDYRYDHILNTFAEKHVLLLAPPPPLTSVGLWREVEEGWREWEKHRREVGWRLGRVEQQMEVEKRRRWRVVEVEVERRVKRLREEEMEWVGGLEMECRERVEEVRREGEVVEERLLEEWEMKWRRLCGVVGRFCGGGGSRLRGQQVRYMCYGLGDDTSTNAPNLITTSKLRMFEQK</sequence>
<dbReference type="InterPro" id="IPR017930">
    <property type="entry name" value="Myb_dom"/>
</dbReference>
<keyword evidence="4" id="KW-0238">DNA-binding</keyword>
<accession>A0AAV9FHT5</accession>
<evidence type="ECO:0000259" key="7">
    <source>
        <dbReference type="PROSITE" id="PS50090"/>
    </source>
</evidence>
<evidence type="ECO:0000256" key="4">
    <source>
        <dbReference type="ARBA" id="ARBA00023125"/>
    </source>
</evidence>
<keyword evidence="2" id="KW-0677">Repeat</keyword>
<dbReference type="GO" id="GO:0005634">
    <property type="term" value="C:nucleus"/>
    <property type="evidence" value="ECO:0007669"/>
    <property type="project" value="UniProtKB-SubCell"/>
</dbReference>
<evidence type="ECO:0000256" key="1">
    <source>
        <dbReference type="ARBA" id="ARBA00004123"/>
    </source>
</evidence>
<evidence type="ECO:0000256" key="5">
    <source>
        <dbReference type="ARBA" id="ARBA00023163"/>
    </source>
</evidence>
<reference evidence="9" key="1">
    <citation type="journal article" date="2023" name="Nat. Commun.">
        <title>Diploid and tetraploid genomes of Acorus and the evolution of monocots.</title>
        <authorList>
            <person name="Ma L."/>
            <person name="Liu K.W."/>
            <person name="Li Z."/>
            <person name="Hsiao Y.Y."/>
            <person name="Qi Y."/>
            <person name="Fu T."/>
            <person name="Tang G.D."/>
            <person name="Zhang D."/>
            <person name="Sun W.H."/>
            <person name="Liu D.K."/>
            <person name="Li Y."/>
            <person name="Chen G.Z."/>
            <person name="Liu X.D."/>
            <person name="Liao X.Y."/>
            <person name="Jiang Y.T."/>
            <person name="Yu X."/>
            <person name="Hao Y."/>
            <person name="Huang J."/>
            <person name="Zhao X.W."/>
            <person name="Ke S."/>
            <person name="Chen Y.Y."/>
            <person name="Wu W.L."/>
            <person name="Hsu J.L."/>
            <person name="Lin Y.F."/>
            <person name="Huang M.D."/>
            <person name="Li C.Y."/>
            <person name="Huang L."/>
            <person name="Wang Z.W."/>
            <person name="Zhao X."/>
            <person name="Zhong W.Y."/>
            <person name="Peng D.H."/>
            <person name="Ahmad S."/>
            <person name="Lan S."/>
            <person name="Zhang J.S."/>
            <person name="Tsai W.C."/>
            <person name="Van de Peer Y."/>
            <person name="Liu Z.J."/>
        </authorList>
    </citation>
    <scope>NUCLEOTIDE SEQUENCE</scope>
    <source>
        <strain evidence="9">CP</strain>
    </source>
</reference>
<dbReference type="PANTHER" id="PTHR47214:SF1">
    <property type="entry name" value="PROTEIN ROUGH SHEATH 2 HOMOLOG"/>
    <property type="match status" value="1"/>
</dbReference>
<dbReference type="GO" id="GO:0003677">
    <property type="term" value="F:DNA binding"/>
    <property type="evidence" value="ECO:0007669"/>
    <property type="project" value="UniProtKB-KW"/>
</dbReference>
<dbReference type="Proteomes" id="UP001180020">
    <property type="component" value="Unassembled WGS sequence"/>
</dbReference>
<feature type="domain" description="Myb-like" evidence="7">
    <location>
        <begin position="3"/>
        <end position="57"/>
    </location>
</feature>
<comment type="caution">
    <text evidence="9">The sequence shown here is derived from an EMBL/GenBank/DDBJ whole genome shotgun (WGS) entry which is preliminary data.</text>
</comment>
<evidence type="ECO:0000313" key="10">
    <source>
        <dbReference type="Proteomes" id="UP001180020"/>
    </source>
</evidence>
<dbReference type="FunFam" id="1.10.10.60:FF:000449">
    <property type="entry name" value="MYB-related transcription factor"/>
    <property type="match status" value="1"/>
</dbReference>
<keyword evidence="6" id="KW-0539">Nucleus</keyword>
<dbReference type="InterPro" id="IPR052844">
    <property type="entry name" value="Leaf_Dev_Regulator"/>
</dbReference>
<dbReference type="PROSITE" id="PS51294">
    <property type="entry name" value="HTH_MYB"/>
    <property type="match status" value="2"/>
</dbReference>
<comment type="subcellular location">
    <subcellularLocation>
        <location evidence="1">Nucleus</location>
    </subcellularLocation>
</comment>
<evidence type="ECO:0000256" key="3">
    <source>
        <dbReference type="ARBA" id="ARBA00023015"/>
    </source>
</evidence>
<dbReference type="InterPro" id="IPR001005">
    <property type="entry name" value="SANT/Myb"/>
</dbReference>
<evidence type="ECO:0000256" key="6">
    <source>
        <dbReference type="ARBA" id="ARBA00023242"/>
    </source>
</evidence>
<keyword evidence="5" id="KW-0804">Transcription</keyword>
<feature type="domain" description="HTH myb-type" evidence="8">
    <location>
        <begin position="1"/>
        <end position="61"/>
    </location>
</feature>
<organism evidence="9 10">
    <name type="scientific">Acorus calamus</name>
    <name type="common">Sweet flag</name>
    <dbReference type="NCBI Taxonomy" id="4465"/>
    <lineage>
        <taxon>Eukaryota</taxon>
        <taxon>Viridiplantae</taxon>
        <taxon>Streptophyta</taxon>
        <taxon>Embryophyta</taxon>
        <taxon>Tracheophyta</taxon>
        <taxon>Spermatophyta</taxon>
        <taxon>Magnoliopsida</taxon>
        <taxon>Liliopsida</taxon>
        <taxon>Acoraceae</taxon>
        <taxon>Acorus</taxon>
    </lineage>
</organism>
<dbReference type="CDD" id="cd00167">
    <property type="entry name" value="SANT"/>
    <property type="match status" value="2"/>
</dbReference>
<dbReference type="SUPFAM" id="SSF46689">
    <property type="entry name" value="Homeodomain-like"/>
    <property type="match status" value="1"/>
</dbReference>
<dbReference type="SMART" id="SM00717">
    <property type="entry name" value="SANT"/>
    <property type="match status" value="2"/>
</dbReference>
<evidence type="ECO:0000259" key="8">
    <source>
        <dbReference type="PROSITE" id="PS51294"/>
    </source>
</evidence>
<evidence type="ECO:0000256" key="2">
    <source>
        <dbReference type="ARBA" id="ARBA00022737"/>
    </source>
</evidence>
<dbReference type="Pfam" id="PF00249">
    <property type="entry name" value="Myb_DNA-binding"/>
    <property type="match status" value="2"/>
</dbReference>
<keyword evidence="3" id="KW-0805">Transcription regulation</keyword>
<dbReference type="GO" id="GO:0006355">
    <property type="term" value="P:regulation of DNA-templated transcription"/>
    <property type="evidence" value="ECO:0007669"/>
    <property type="project" value="UniProtKB-ARBA"/>
</dbReference>
<gene>
    <name evidence="9" type="primary">RS2</name>
    <name evidence="9" type="ORF">QJS10_CPA01g01568</name>
</gene>
<evidence type="ECO:0000313" key="9">
    <source>
        <dbReference type="EMBL" id="KAK1325211.1"/>
    </source>
</evidence>
<feature type="domain" description="Myb-like" evidence="7">
    <location>
        <begin position="58"/>
        <end position="108"/>
    </location>
</feature>
<name>A0AAV9FHT5_ACOCL</name>
<dbReference type="PANTHER" id="PTHR47214">
    <property type="entry name" value="PROTEIN ROUGH SHEATH 2 HOMOLOG"/>
    <property type="match status" value="1"/>
</dbReference>
<proteinExistence type="predicted"/>
<dbReference type="Gene3D" id="1.10.10.60">
    <property type="entry name" value="Homeodomain-like"/>
    <property type="match status" value="2"/>
</dbReference>
<dbReference type="PROSITE" id="PS50090">
    <property type="entry name" value="MYB_LIKE"/>
    <property type="match status" value="2"/>
</dbReference>
<protein>
    <submittedName>
        <fullName evidence="9">Protein rough sheath 2</fullName>
    </submittedName>
</protein>
<dbReference type="AlphaFoldDB" id="A0AAV9FHT5"/>
<feature type="domain" description="HTH myb-type" evidence="8">
    <location>
        <begin position="62"/>
        <end position="112"/>
    </location>
</feature>
<dbReference type="EMBL" id="JAUJYO010000001">
    <property type="protein sequence ID" value="KAK1325211.1"/>
    <property type="molecule type" value="Genomic_DNA"/>
</dbReference>
<dbReference type="InterPro" id="IPR009057">
    <property type="entry name" value="Homeodomain-like_sf"/>
</dbReference>
<reference evidence="9" key="2">
    <citation type="submission" date="2023-06" db="EMBL/GenBank/DDBJ databases">
        <authorList>
            <person name="Ma L."/>
            <person name="Liu K.-W."/>
            <person name="Li Z."/>
            <person name="Hsiao Y.-Y."/>
            <person name="Qi Y."/>
            <person name="Fu T."/>
            <person name="Tang G."/>
            <person name="Zhang D."/>
            <person name="Sun W.-H."/>
            <person name="Liu D.-K."/>
            <person name="Li Y."/>
            <person name="Chen G.-Z."/>
            <person name="Liu X.-D."/>
            <person name="Liao X.-Y."/>
            <person name="Jiang Y.-T."/>
            <person name="Yu X."/>
            <person name="Hao Y."/>
            <person name="Huang J."/>
            <person name="Zhao X.-W."/>
            <person name="Ke S."/>
            <person name="Chen Y.-Y."/>
            <person name="Wu W.-L."/>
            <person name="Hsu J.-L."/>
            <person name="Lin Y.-F."/>
            <person name="Huang M.-D."/>
            <person name="Li C.-Y."/>
            <person name="Huang L."/>
            <person name="Wang Z.-W."/>
            <person name="Zhao X."/>
            <person name="Zhong W.-Y."/>
            <person name="Peng D.-H."/>
            <person name="Ahmad S."/>
            <person name="Lan S."/>
            <person name="Zhang J.-S."/>
            <person name="Tsai W.-C."/>
            <person name="Van De Peer Y."/>
            <person name="Liu Z.-J."/>
        </authorList>
    </citation>
    <scope>NUCLEOTIDE SEQUENCE</scope>
    <source>
        <strain evidence="9">CP</strain>
        <tissue evidence="9">Leaves</tissue>
    </source>
</reference>